<evidence type="ECO:0000313" key="15">
    <source>
        <dbReference type="EMBL" id="RLO09213.1"/>
    </source>
</evidence>
<dbReference type="PANTHER" id="PTHR24276:SF98">
    <property type="entry name" value="FI18310P1-RELATED"/>
    <property type="match status" value="1"/>
</dbReference>
<evidence type="ECO:0000313" key="22">
    <source>
        <dbReference type="Proteomes" id="UP000283543"/>
    </source>
</evidence>
<comment type="caution">
    <text evidence="12">The sequence shown here is derived from an EMBL/GenBank/DDBJ whole genome shotgun (WGS) entry which is preliminary data.</text>
</comment>
<evidence type="ECO:0000256" key="2">
    <source>
        <dbReference type="ARBA" id="ARBA00023026"/>
    </source>
</evidence>
<proteinExistence type="predicted"/>
<keyword evidence="1 6" id="KW-0732">Signal</keyword>
<evidence type="ECO:0000313" key="8">
    <source>
        <dbReference type="EMBL" id="RHY02143.1"/>
    </source>
</evidence>
<evidence type="ECO:0000313" key="18">
    <source>
        <dbReference type="Proteomes" id="UP000266196"/>
    </source>
</evidence>
<sequence>MPYTLVAMTVAAALAVTVAFTSPFAKVDVGTKPYLSQLRQGPPAYSMGCTGALVTSSIVLFAGSCVKSYPSHGWVAIGPAYKDGKEDNGEWIQIESKTFHPRLSTTTFEYDVVVVKLVSPSKHDPVVILWDDAPPGSIAWVRGWMPRNRTDRNLYEAPVRIETTATCRSQFPWLDFKTIQCASNDAIQNCFTGLDGPLTTTTKSGADALLGLLSLQLSCFEVNRPSDYSRLSKLRDFVEPLLCPLNV</sequence>
<dbReference type="Proteomes" id="UP000266239">
    <property type="component" value="Unassembled WGS sequence"/>
</dbReference>
<dbReference type="PROSITE" id="PS50240">
    <property type="entry name" value="TRYPSIN_DOM"/>
    <property type="match status" value="1"/>
</dbReference>
<evidence type="ECO:0000256" key="6">
    <source>
        <dbReference type="SAM" id="SignalP"/>
    </source>
</evidence>
<dbReference type="Gene3D" id="2.40.10.10">
    <property type="entry name" value="Trypsin-like serine proteases"/>
    <property type="match status" value="1"/>
</dbReference>
<evidence type="ECO:0000313" key="17">
    <source>
        <dbReference type="Proteomes" id="UP000265716"/>
    </source>
</evidence>
<name>A0A397DW62_APHAT</name>
<dbReference type="VEuPathDB" id="FungiDB:H257_12647"/>
<evidence type="ECO:0000256" key="3">
    <source>
        <dbReference type="ARBA" id="ARBA00023157"/>
    </source>
</evidence>
<dbReference type="Proteomes" id="UP000266643">
    <property type="component" value="Unassembled WGS sequence"/>
</dbReference>
<dbReference type="Proteomes" id="UP000265427">
    <property type="component" value="Unassembled WGS sequence"/>
</dbReference>
<protein>
    <recommendedName>
        <fullName evidence="7">Peptidase S1 domain-containing protein</fullName>
    </recommendedName>
</protein>
<dbReference type="Pfam" id="PF00089">
    <property type="entry name" value="Trypsin"/>
    <property type="match status" value="1"/>
</dbReference>
<evidence type="ECO:0000256" key="5">
    <source>
        <dbReference type="SAM" id="Phobius"/>
    </source>
</evidence>
<feature type="signal peptide" evidence="6">
    <location>
        <begin position="1"/>
        <end position="19"/>
    </location>
</feature>
<reference evidence="16 17" key="2">
    <citation type="submission" date="2018-08" db="EMBL/GenBank/DDBJ databases">
        <title>Aphanomyces genome sequencing and annotation.</title>
        <authorList>
            <person name="Minardi D."/>
            <person name="Oidtmann B."/>
            <person name="Van Der Giezen M."/>
            <person name="Studholme D.J."/>
        </authorList>
    </citation>
    <scope>NUCLEOTIDE SEQUENCE [LARGE SCALE GENOMIC DNA]</scope>
    <source>
        <strain evidence="14 18">197901</strain>
        <strain evidence="12 20">D2</strain>
        <strain evidence="13 23">FDL457</strain>
        <strain evidence="8 16">Kv</strain>
        <strain evidence="11 17">SA</strain>
        <strain evidence="10 22">Si</strain>
        <strain evidence="9 19">Yx</strain>
    </source>
</reference>
<evidence type="ECO:0000313" key="11">
    <source>
        <dbReference type="EMBL" id="RHY68186.1"/>
    </source>
</evidence>
<dbReference type="SMART" id="SM00020">
    <property type="entry name" value="Tryp_SPc"/>
    <property type="match status" value="1"/>
</dbReference>
<evidence type="ECO:0000313" key="16">
    <source>
        <dbReference type="Proteomes" id="UP000265427"/>
    </source>
</evidence>
<dbReference type="EMBL" id="QUTB01011293">
    <property type="protein sequence ID" value="RHY38214.1"/>
    <property type="molecule type" value="Genomic_DNA"/>
</dbReference>
<evidence type="ECO:0000313" key="19">
    <source>
        <dbReference type="Proteomes" id="UP000266239"/>
    </source>
</evidence>
<evidence type="ECO:0000313" key="23">
    <source>
        <dbReference type="Proteomes" id="UP000286510"/>
    </source>
</evidence>
<dbReference type="InterPro" id="IPR001254">
    <property type="entry name" value="Trypsin_dom"/>
</dbReference>
<evidence type="ECO:0000313" key="12">
    <source>
        <dbReference type="EMBL" id="RHY68427.1"/>
    </source>
</evidence>
<dbReference type="AlphaFoldDB" id="A0A397DW62"/>
<evidence type="ECO:0000313" key="21">
    <source>
        <dbReference type="Proteomes" id="UP000275652"/>
    </source>
</evidence>
<dbReference type="Proteomes" id="UP000265716">
    <property type="component" value="Unassembled WGS sequence"/>
</dbReference>
<evidence type="ECO:0000313" key="14">
    <source>
        <dbReference type="EMBL" id="RHZ20101.1"/>
    </source>
</evidence>
<dbReference type="EMBL" id="QUTI01020339">
    <property type="protein sequence ID" value="RLO09213.1"/>
    <property type="molecule type" value="Genomic_DNA"/>
</dbReference>
<dbReference type="EMBL" id="QUTC01003804">
    <property type="protein sequence ID" value="RHY68186.1"/>
    <property type="molecule type" value="Genomic_DNA"/>
</dbReference>
<dbReference type="EMBL" id="QUSZ01007591">
    <property type="protein sequence ID" value="RHY02143.1"/>
    <property type="molecule type" value="Genomic_DNA"/>
</dbReference>
<keyword evidence="5" id="KW-0812">Transmembrane</keyword>
<dbReference type="EMBL" id="QUTD01004372">
    <property type="protein sequence ID" value="RHY68427.1"/>
    <property type="molecule type" value="Genomic_DNA"/>
</dbReference>
<accession>A0A397DW62</accession>
<dbReference type="InterPro" id="IPR050430">
    <property type="entry name" value="Peptidase_S1"/>
</dbReference>
<evidence type="ECO:0000313" key="20">
    <source>
        <dbReference type="Proteomes" id="UP000266643"/>
    </source>
</evidence>
<dbReference type="GO" id="GO:0004252">
    <property type="term" value="F:serine-type endopeptidase activity"/>
    <property type="evidence" value="ECO:0007669"/>
    <property type="project" value="InterPro"/>
</dbReference>
<dbReference type="Proteomes" id="UP000266196">
    <property type="component" value="Unassembled WGS sequence"/>
</dbReference>
<evidence type="ECO:0000256" key="1">
    <source>
        <dbReference type="ARBA" id="ARBA00022729"/>
    </source>
</evidence>
<dbReference type="EMBL" id="QUTF01025330">
    <property type="protein sequence ID" value="RHY83722.1"/>
    <property type="molecule type" value="Genomic_DNA"/>
</dbReference>
<dbReference type="Proteomes" id="UP000275652">
    <property type="component" value="Unassembled WGS sequence"/>
</dbReference>
<keyword evidence="3" id="KW-1015">Disulfide bond</keyword>
<dbReference type="EMBL" id="QUTE01009218">
    <property type="protein sequence ID" value="RHZ20101.1"/>
    <property type="molecule type" value="Genomic_DNA"/>
</dbReference>
<dbReference type="InterPro" id="IPR043504">
    <property type="entry name" value="Peptidase_S1_PA_chymotrypsin"/>
</dbReference>
<evidence type="ECO:0000256" key="4">
    <source>
        <dbReference type="ARBA" id="ARBA00023180"/>
    </source>
</evidence>
<keyword evidence="5" id="KW-0472">Membrane</keyword>
<keyword evidence="4" id="KW-0325">Glycoprotein</keyword>
<gene>
    <name evidence="9" type="ORF">DYB25_006784</name>
    <name evidence="13" type="ORF">DYB26_004602</name>
    <name evidence="15" type="ORF">DYB28_014444</name>
    <name evidence="12" type="ORF">DYB30_007026</name>
    <name evidence="14" type="ORF">DYB31_006070</name>
    <name evidence="10" type="ORF">DYB34_007505</name>
    <name evidence="8" type="ORF">DYB36_007690</name>
    <name evidence="11" type="ORF">DYB38_007310</name>
</gene>
<feature type="chain" id="PRO_5040068819" description="Peptidase S1 domain-containing protein" evidence="6">
    <location>
        <begin position="20"/>
        <end position="247"/>
    </location>
</feature>
<dbReference type="GO" id="GO:0006508">
    <property type="term" value="P:proteolysis"/>
    <property type="evidence" value="ECO:0007669"/>
    <property type="project" value="InterPro"/>
</dbReference>
<dbReference type="PANTHER" id="PTHR24276">
    <property type="entry name" value="POLYSERASE-RELATED"/>
    <property type="match status" value="1"/>
</dbReference>
<feature type="transmembrane region" description="Helical" evidence="5">
    <location>
        <begin position="45"/>
        <end position="66"/>
    </location>
</feature>
<dbReference type="Proteomes" id="UP000286510">
    <property type="component" value="Unassembled WGS sequence"/>
</dbReference>
<keyword evidence="5" id="KW-1133">Transmembrane helix</keyword>
<evidence type="ECO:0000313" key="13">
    <source>
        <dbReference type="EMBL" id="RHY83722.1"/>
    </source>
</evidence>
<keyword evidence="2" id="KW-0843">Virulence</keyword>
<dbReference type="EMBL" id="QUTA01001049">
    <property type="protein sequence ID" value="RHY36167.1"/>
    <property type="molecule type" value="Genomic_DNA"/>
</dbReference>
<reference evidence="15 21" key="1">
    <citation type="journal article" date="2018" name="J. Invertebr. Pathol.">
        <title>New genotyping method for the causative agent of crayfish plague (Aphanomyces astaci) based on whole genome data.</title>
        <authorList>
            <person name="Minardi D."/>
            <person name="Studholme D.J."/>
            <person name="van der Giezen M."/>
            <person name="Pretto T."/>
            <person name="Oidtmann B."/>
        </authorList>
    </citation>
    <scope>NUCLEOTIDE SEQUENCE [LARGE SCALE GENOMIC DNA]</scope>
    <source>
        <strain evidence="15 21">KB13</strain>
    </source>
</reference>
<evidence type="ECO:0000313" key="10">
    <source>
        <dbReference type="EMBL" id="RHY38214.1"/>
    </source>
</evidence>
<dbReference type="Proteomes" id="UP000283543">
    <property type="component" value="Unassembled WGS sequence"/>
</dbReference>
<evidence type="ECO:0000313" key="9">
    <source>
        <dbReference type="EMBL" id="RHY36167.1"/>
    </source>
</evidence>
<feature type="domain" description="Peptidase S1" evidence="7">
    <location>
        <begin position="5"/>
        <end position="243"/>
    </location>
</feature>
<organism evidence="12 20">
    <name type="scientific">Aphanomyces astaci</name>
    <name type="common">Crayfish plague agent</name>
    <dbReference type="NCBI Taxonomy" id="112090"/>
    <lineage>
        <taxon>Eukaryota</taxon>
        <taxon>Sar</taxon>
        <taxon>Stramenopiles</taxon>
        <taxon>Oomycota</taxon>
        <taxon>Saprolegniomycetes</taxon>
        <taxon>Saprolegniales</taxon>
        <taxon>Verrucalvaceae</taxon>
        <taxon>Aphanomyces</taxon>
    </lineage>
</organism>
<evidence type="ECO:0000259" key="7">
    <source>
        <dbReference type="PROSITE" id="PS50240"/>
    </source>
</evidence>
<dbReference type="SUPFAM" id="SSF50494">
    <property type="entry name" value="Trypsin-like serine proteases"/>
    <property type="match status" value="1"/>
</dbReference>
<dbReference type="InterPro" id="IPR009003">
    <property type="entry name" value="Peptidase_S1_PA"/>
</dbReference>